<feature type="domain" description="RRM" evidence="4">
    <location>
        <begin position="373"/>
        <end position="454"/>
    </location>
</feature>
<feature type="region of interest" description="Disordered" evidence="3">
    <location>
        <begin position="1"/>
        <end position="50"/>
    </location>
</feature>
<dbReference type="GO" id="GO:0003723">
    <property type="term" value="F:RNA binding"/>
    <property type="evidence" value="ECO:0007669"/>
    <property type="project" value="UniProtKB-UniRule"/>
</dbReference>
<accession>A0A3D8QPV3</accession>
<dbReference type="Proteomes" id="UP000256328">
    <property type="component" value="Unassembled WGS sequence"/>
</dbReference>
<keyword evidence="6" id="KW-1185">Reference proteome</keyword>
<dbReference type="PROSITE" id="PS50102">
    <property type="entry name" value="RRM"/>
    <property type="match status" value="2"/>
</dbReference>
<feature type="compositionally biased region" description="Polar residues" evidence="3">
    <location>
        <begin position="1"/>
        <end position="14"/>
    </location>
</feature>
<feature type="domain" description="RRM" evidence="4">
    <location>
        <begin position="189"/>
        <end position="267"/>
    </location>
</feature>
<dbReference type="InterPro" id="IPR035979">
    <property type="entry name" value="RBD_domain_sf"/>
</dbReference>
<dbReference type="PANTHER" id="PTHR48027">
    <property type="entry name" value="HETEROGENEOUS NUCLEAR RIBONUCLEOPROTEIN 87F-RELATED"/>
    <property type="match status" value="1"/>
</dbReference>
<gene>
    <name evidence="5" type="ORF">BP5796_10355</name>
</gene>
<feature type="compositionally biased region" description="Polar residues" evidence="3">
    <location>
        <begin position="23"/>
        <end position="36"/>
    </location>
</feature>
<comment type="caution">
    <text evidence="5">The sequence shown here is derived from an EMBL/GenBank/DDBJ whole genome shotgun (WGS) entry which is preliminary data.</text>
</comment>
<feature type="compositionally biased region" description="Low complexity" evidence="3">
    <location>
        <begin position="154"/>
        <end position="165"/>
    </location>
</feature>
<proteinExistence type="predicted"/>
<dbReference type="InterPro" id="IPR012677">
    <property type="entry name" value="Nucleotide-bd_a/b_plait_sf"/>
</dbReference>
<feature type="region of interest" description="Disordered" evidence="3">
    <location>
        <begin position="87"/>
        <end position="165"/>
    </location>
</feature>
<evidence type="ECO:0000313" key="6">
    <source>
        <dbReference type="Proteomes" id="UP000256328"/>
    </source>
</evidence>
<evidence type="ECO:0000256" key="1">
    <source>
        <dbReference type="ARBA" id="ARBA00022884"/>
    </source>
</evidence>
<dbReference type="OrthoDB" id="410044at2759"/>
<feature type="region of interest" description="Disordered" evidence="3">
    <location>
        <begin position="453"/>
        <end position="490"/>
    </location>
</feature>
<dbReference type="AlphaFoldDB" id="A0A3D8QPV3"/>
<feature type="compositionally biased region" description="Low complexity" evidence="3">
    <location>
        <begin position="584"/>
        <end position="618"/>
    </location>
</feature>
<protein>
    <recommendedName>
        <fullName evidence="4">RRM domain-containing protein</fullName>
    </recommendedName>
</protein>
<dbReference type="EMBL" id="PDLN01000016">
    <property type="protein sequence ID" value="RDW63853.1"/>
    <property type="molecule type" value="Genomic_DNA"/>
</dbReference>
<organism evidence="5 6">
    <name type="scientific">Coleophoma crateriformis</name>
    <dbReference type="NCBI Taxonomy" id="565419"/>
    <lineage>
        <taxon>Eukaryota</taxon>
        <taxon>Fungi</taxon>
        <taxon>Dikarya</taxon>
        <taxon>Ascomycota</taxon>
        <taxon>Pezizomycotina</taxon>
        <taxon>Leotiomycetes</taxon>
        <taxon>Helotiales</taxon>
        <taxon>Dermateaceae</taxon>
        <taxon>Coleophoma</taxon>
    </lineage>
</organism>
<dbReference type="InterPro" id="IPR000504">
    <property type="entry name" value="RRM_dom"/>
</dbReference>
<dbReference type="SMART" id="SM00360">
    <property type="entry name" value="RRM"/>
    <property type="match status" value="2"/>
</dbReference>
<evidence type="ECO:0000256" key="2">
    <source>
        <dbReference type="PROSITE-ProRule" id="PRU00176"/>
    </source>
</evidence>
<evidence type="ECO:0000259" key="4">
    <source>
        <dbReference type="PROSITE" id="PS50102"/>
    </source>
</evidence>
<sequence>MSPTTPDTSETMTSIRADGLGTAGSSSEAKPATMTSYDDGHDDGIVSESGDEAQGGVLLRGIGALSLEDDNAVDVTVKSTGRYSTNVVKHGSSSSKGFTPAGTKRYTHPFVRNSGRRDDPFAFTPSKTKRTSGGSFKSAEKESLMSRDWRSGSDRSGSSSNGSNRHALATHVGREISGNNAQAYYPPAYCIFVANLLATASDEVLTASVTEVFRKYGLVFVKVRRDSKGMPYSFAQFTCQEDADEAMIYGNGKMINGRACRIEPTKANRLYYICKKDGSLLEASEAKQILSIYGKVKTWNTSVLEQQYQNLGPGVLAYFDLFETGRLACQTFSNHPHYAMRLVAPHKSPKTASIARADAESRVFLEKYEVDRRSVFVGNLPGGVSGYDIGGLFSEFGSIRNVQVMDQPSKHPEGGQYLFAFVEFTTVESAQRATSNMDRRSYQGKTLRVAAKDSNHGRKIGLASTPSSFVRHRPSADTFQSPAPRRRSEQDHMPLSVLSPVHQPVAQYPPPPPVAQSYSNYPISYPQYEWNPYFNCLTLVQNPGYGYATHSSPPYSGVPFTPSYTGSGSGSAPFMSGSPGYPAGPTGAPQYPQYPPQYQLATPPQWPMAPQQVAAPQPESGEVVSVQGGDEEVAEQTTEHQ</sequence>
<evidence type="ECO:0000256" key="3">
    <source>
        <dbReference type="SAM" id="MobiDB-lite"/>
    </source>
</evidence>
<dbReference type="CDD" id="cd00590">
    <property type="entry name" value="RRM_SF"/>
    <property type="match status" value="1"/>
</dbReference>
<name>A0A3D8QPV3_9HELO</name>
<feature type="compositionally biased region" description="Polar residues" evidence="3">
    <location>
        <begin position="87"/>
        <end position="97"/>
    </location>
</feature>
<keyword evidence="1 2" id="KW-0694">RNA-binding</keyword>
<feature type="region of interest" description="Disordered" evidence="3">
    <location>
        <begin position="565"/>
        <end position="641"/>
    </location>
</feature>
<dbReference type="InterPro" id="IPR052462">
    <property type="entry name" value="SLIRP/GR-RBP-like"/>
</dbReference>
<feature type="compositionally biased region" description="Basic and acidic residues" evidence="3">
    <location>
        <begin position="138"/>
        <end position="153"/>
    </location>
</feature>
<dbReference type="Pfam" id="PF00076">
    <property type="entry name" value="RRM_1"/>
    <property type="match status" value="2"/>
</dbReference>
<evidence type="ECO:0000313" key="5">
    <source>
        <dbReference type="EMBL" id="RDW63853.1"/>
    </source>
</evidence>
<reference evidence="5 6" key="1">
    <citation type="journal article" date="2018" name="IMA Fungus">
        <title>IMA Genome-F 9: Draft genome sequence of Annulohypoxylon stygium, Aspergillus mulundensis, Berkeleyomyces basicola (syn. Thielaviopsis basicola), Ceratocystis smalleyi, two Cercospora beticola strains, Coleophoma cylindrospora, Fusarium fracticaudum, Phialophora cf. hyalina, and Morchella septimelata.</title>
        <authorList>
            <person name="Wingfield B.D."/>
            <person name="Bills G.F."/>
            <person name="Dong Y."/>
            <person name="Huang W."/>
            <person name="Nel W.J."/>
            <person name="Swalarsk-Parry B.S."/>
            <person name="Vaghefi N."/>
            <person name="Wilken P.M."/>
            <person name="An Z."/>
            <person name="de Beer Z.W."/>
            <person name="De Vos L."/>
            <person name="Chen L."/>
            <person name="Duong T.A."/>
            <person name="Gao Y."/>
            <person name="Hammerbacher A."/>
            <person name="Kikkert J.R."/>
            <person name="Li Y."/>
            <person name="Li H."/>
            <person name="Li K."/>
            <person name="Li Q."/>
            <person name="Liu X."/>
            <person name="Ma X."/>
            <person name="Naidoo K."/>
            <person name="Pethybridge S.J."/>
            <person name="Sun J."/>
            <person name="Steenkamp E.T."/>
            <person name="van der Nest M.A."/>
            <person name="van Wyk S."/>
            <person name="Wingfield M.J."/>
            <person name="Xiong C."/>
            <person name="Yue Q."/>
            <person name="Zhang X."/>
        </authorList>
    </citation>
    <scope>NUCLEOTIDE SEQUENCE [LARGE SCALE GENOMIC DNA]</scope>
    <source>
        <strain evidence="5 6">BP5796</strain>
    </source>
</reference>
<dbReference type="Gene3D" id="3.30.70.330">
    <property type="match status" value="2"/>
</dbReference>
<dbReference type="SUPFAM" id="SSF54928">
    <property type="entry name" value="RNA-binding domain, RBD"/>
    <property type="match status" value="1"/>
</dbReference>